<comment type="subcellular location">
    <subcellularLocation>
        <location evidence="6">Cell inner membrane</location>
        <topology evidence="6">Multi-pass membrane protein</topology>
    </subcellularLocation>
    <subcellularLocation>
        <location evidence="1">Cell membrane</location>
        <topology evidence="1">Multi-pass membrane protein</topology>
    </subcellularLocation>
</comment>
<dbReference type="GO" id="GO:0009246">
    <property type="term" value="P:enterobacterial common antigen biosynthetic process"/>
    <property type="evidence" value="ECO:0007669"/>
    <property type="project" value="UniProtKB-UniRule"/>
</dbReference>
<protein>
    <recommendedName>
        <fullName evidence="6">ECA polysaccharide chain length modulation protein</fullName>
    </recommendedName>
</protein>
<evidence type="ECO:0000256" key="5">
    <source>
        <dbReference type="ARBA" id="ARBA00023136"/>
    </source>
</evidence>
<evidence type="ECO:0000313" key="9">
    <source>
        <dbReference type="Proteomes" id="UP000276295"/>
    </source>
</evidence>
<comment type="subunit">
    <text evidence="6">Probably part of a complex composed of WzxE, WzyE and WzzE.</text>
</comment>
<dbReference type="AlphaFoldDB" id="A0A3A5JN82"/>
<comment type="caution">
    <text evidence="8">The sequence shown here is derived from an EMBL/GenBank/DDBJ whole genome shotgun (WGS) entry which is preliminary data.</text>
</comment>
<dbReference type="Gene3D" id="3.30.1890.10">
    <property type="entry name" value="FepE-like"/>
    <property type="match status" value="1"/>
</dbReference>
<dbReference type="InterPro" id="IPR032895">
    <property type="entry name" value="WzzE"/>
</dbReference>
<evidence type="ECO:0000256" key="1">
    <source>
        <dbReference type="ARBA" id="ARBA00004651"/>
    </source>
</evidence>
<evidence type="ECO:0000313" key="8">
    <source>
        <dbReference type="EMBL" id="RJT19537.1"/>
    </source>
</evidence>
<keyword evidence="5 6" id="KW-0472">Membrane</keyword>
<dbReference type="UniPathway" id="UPA00566"/>
<evidence type="ECO:0000256" key="6">
    <source>
        <dbReference type="HAMAP-Rule" id="MF_02025"/>
    </source>
</evidence>
<gene>
    <name evidence="6" type="primary">wzzE</name>
    <name evidence="8" type="ORF">D6029_18390</name>
</gene>
<dbReference type="PANTHER" id="PTHR32309:SF16">
    <property type="entry name" value="ECA POLYSACCHARIDE CHAIN LENGTH MODULATION PROTEIN"/>
    <property type="match status" value="1"/>
</dbReference>
<organism evidence="8 9">
    <name type="scientific">Buttiauxella izardii</name>
    <dbReference type="NCBI Taxonomy" id="82991"/>
    <lineage>
        <taxon>Bacteria</taxon>
        <taxon>Pseudomonadati</taxon>
        <taxon>Pseudomonadota</taxon>
        <taxon>Gammaproteobacteria</taxon>
        <taxon>Enterobacterales</taxon>
        <taxon>Enterobacteriaceae</taxon>
        <taxon>Buttiauxella</taxon>
    </lineage>
</organism>
<name>A0A3A5JN82_9ENTR</name>
<keyword evidence="9" id="KW-1185">Reference proteome</keyword>
<comment type="pathway">
    <text evidence="6">Bacterial outer membrane biogenesis; enterobacterial common antigen biosynthesis.</text>
</comment>
<accession>A0A3A5JN82</accession>
<reference evidence="8 9" key="1">
    <citation type="submission" date="2018-09" db="EMBL/GenBank/DDBJ databases">
        <title>Draft genome sequence of Buttiauxella izardii CCUG 35510T.</title>
        <authorList>
            <person name="Salva-Serra F."/>
            <person name="Marathe N."/>
            <person name="Moore E."/>
            <person name="Stadler-Svensson L."/>
            <person name="Engstrom-Jakobsson H."/>
        </authorList>
    </citation>
    <scope>NUCLEOTIDE SEQUENCE [LARGE SCALE GENOMIC DNA]</scope>
    <source>
        <strain evidence="8 9">CCUG 35510</strain>
    </source>
</reference>
<keyword evidence="6" id="KW-0997">Cell inner membrane</keyword>
<comment type="function">
    <text evidence="6">Modulates the polysaccharide chain length of enterobacterial common antigen (ECA).</text>
</comment>
<evidence type="ECO:0000256" key="3">
    <source>
        <dbReference type="ARBA" id="ARBA00022692"/>
    </source>
</evidence>
<dbReference type="Proteomes" id="UP000276295">
    <property type="component" value="Unassembled WGS sequence"/>
</dbReference>
<dbReference type="InterPro" id="IPR003856">
    <property type="entry name" value="LPS_length_determ_N"/>
</dbReference>
<dbReference type="InterPro" id="IPR050445">
    <property type="entry name" value="Bact_polysacc_biosynth/exp"/>
</dbReference>
<evidence type="ECO:0000256" key="4">
    <source>
        <dbReference type="ARBA" id="ARBA00022989"/>
    </source>
</evidence>
<dbReference type="NCBIfam" id="NF008645">
    <property type="entry name" value="PRK11638.1"/>
    <property type="match status" value="1"/>
</dbReference>
<evidence type="ECO:0000256" key="2">
    <source>
        <dbReference type="ARBA" id="ARBA00022475"/>
    </source>
</evidence>
<dbReference type="PANTHER" id="PTHR32309">
    <property type="entry name" value="TYROSINE-PROTEIN KINASE"/>
    <property type="match status" value="1"/>
</dbReference>
<comment type="similarity">
    <text evidence="6">Belongs to the WzzB/Cld/Rol family.</text>
</comment>
<dbReference type="GO" id="GO:0005886">
    <property type="term" value="C:plasma membrane"/>
    <property type="evidence" value="ECO:0007669"/>
    <property type="project" value="UniProtKB-SubCell"/>
</dbReference>
<keyword evidence="4 6" id="KW-1133">Transmembrane helix</keyword>
<feature type="transmembrane region" description="Helical" evidence="6">
    <location>
        <begin position="323"/>
        <end position="343"/>
    </location>
</feature>
<dbReference type="GO" id="GO:0004713">
    <property type="term" value="F:protein tyrosine kinase activity"/>
    <property type="evidence" value="ECO:0007669"/>
    <property type="project" value="TreeGrafter"/>
</dbReference>
<evidence type="ECO:0000259" key="7">
    <source>
        <dbReference type="Pfam" id="PF02706"/>
    </source>
</evidence>
<dbReference type="SUPFAM" id="SSF160355">
    <property type="entry name" value="Bacterial polysaccharide co-polymerase-like"/>
    <property type="match status" value="1"/>
</dbReference>
<dbReference type="HAMAP" id="MF_02025">
    <property type="entry name" value="WzzE"/>
    <property type="match status" value="1"/>
</dbReference>
<keyword evidence="3 6" id="KW-0812">Transmembrane</keyword>
<sequence length="349" mass="39485">MKQNVPGNNPGMVDNELDIRGLFRTLWKGKLWIVGMAVLFAAVALIYTFFAKQEWSANAITDRPTVNMLGGYYSQQQFLRNLDLRANMSPVDQPSVMDEAYKEFVMQLSAYDTRRDFWLQTDYYKQRQVGNSKADAALLDELVDNIQFTAGDIARNTSDSVKLIAETAPDANNLLRQYVAFASQRAASHLNEELTGAWSARTVQMKAQVKRQEAVAKAIYDRKVHSVEQALKIAQQQNIAKSETEVPADELPDSEMFMLGRPMLQARLESLQAVGPNYDIDYDQNRAMLSTLNVGPTLDARFQTYRYLRTPEEPVKRDSPRRVFLLIMWGMVGALIGAGVALARRPKFL</sequence>
<dbReference type="RefSeq" id="WP_120066171.1">
    <property type="nucleotide sequence ID" value="NZ_QZWH01000047.1"/>
</dbReference>
<keyword evidence="2 6" id="KW-1003">Cell membrane</keyword>
<dbReference type="EMBL" id="QZWH01000047">
    <property type="protein sequence ID" value="RJT19537.1"/>
    <property type="molecule type" value="Genomic_DNA"/>
</dbReference>
<dbReference type="OrthoDB" id="9775724at2"/>
<feature type="transmembrane region" description="Helical" evidence="6">
    <location>
        <begin position="31"/>
        <end position="50"/>
    </location>
</feature>
<feature type="domain" description="Polysaccharide chain length determinant N-terminal" evidence="7">
    <location>
        <begin position="15"/>
        <end position="88"/>
    </location>
</feature>
<dbReference type="Pfam" id="PF02706">
    <property type="entry name" value="Wzz"/>
    <property type="match status" value="1"/>
</dbReference>
<proteinExistence type="inferred from homology"/>